<proteinExistence type="predicted"/>
<keyword evidence="5 10" id="KW-0812">Transmembrane</keyword>
<accession>A0A1T4RAD4</accession>
<name>A0A1T4RAD4_9BACT</name>
<dbReference type="RefSeq" id="WP_078669465.1">
    <property type="nucleotide sequence ID" value="NZ_FUWZ01000002.1"/>
</dbReference>
<gene>
    <name evidence="11" type="ORF">SAMN04488128_102969</name>
</gene>
<dbReference type="NCBIfam" id="TIGR00797">
    <property type="entry name" value="matE"/>
    <property type="match status" value="1"/>
</dbReference>
<feature type="transmembrane region" description="Helical" evidence="10">
    <location>
        <begin position="414"/>
        <end position="435"/>
    </location>
</feature>
<dbReference type="InterPro" id="IPR050222">
    <property type="entry name" value="MATE_MdtK"/>
</dbReference>
<dbReference type="InterPro" id="IPR002528">
    <property type="entry name" value="MATE_fam"/>
</dbReference>
<evidence type="ECO:0000256" key="4">
    <source>
        <dbReference type="ARBA" id="ARBA00022475"/>
    </source>
</evidence>
<feature type="transmembrane region" description="Helical" evidence="10">
    <location>
        <begin position="441"/>
        <end position="461"/>
    </location>
</feature>
<feature type="transmembrane region" description="Helical" evidence="10">
    <location>
        <begin position="190"/>
        <end position="209"/>
    </location>
</feature>
<dbReference type="CDD" id="cd13139">
    <property type="entry name" value="MATE_like_14"/>
    <property type="match status" value="1"/>
</dbReference>
<dbReference type="GO" id="GO:0006811">
    <property type="term" value="P:monoatomic ion transport"/>
    <property type="evidence" value="ECO:0007669"/>
    <property type="project" value="UniProtKB-KW"/>
</dbReference>
<feature type="transmembrane region" description="Helical" evidence="10">
    <location>
        <begin position="82"/>
        <end position="100"/>
    </location>
</feature>
<feature type="transmembrane region" description="Helical" evidence="10">
    <location>
        <begin position="156"/>
        <end position="178"/>
    </location>
</feature>
<evidence type="ECO:0000256" key="5">
    <source>
        <dbReference type="ARBA" id="ARBA00022692"/>
    </source>
</evidence>
<evidence type="ECO:0000313" key="11">
    <source>
        <dbReference type="EMBL" id="SKA12756.1"/>
    </source>
</evidence>
<reference evidence="12" key="1">
    <citation type="submission" date="2017-02" db="EMBL/GenBank/DDBJ databases">
        <authorList>
            <person name="Varghese N."/>
            <person name="Submissions S."/>
        </authorList>
    </citation>
    <scope>NUCLEOTIDE SEQUENCE [LARGE SCALE GENOMIC DNA]</scope>
    <source>
        <strain evidence="12">DSM 22224</strain>
    </source>
</reference>
<evidence type="ECO:0000313" key="12">
    <source>
        <dbReference type="Proteomes" id="UP000190367"/>
    </source>
</evidence>
<evidence type="ECO:0000256" key="9">
    <source>
        <dbReference type="ARBA" id="ARBA00031636"/>
    </source>
</evidence>
<feature type="transmembrane region" description="Helical" evidence="10">
    <location>
        <begin position="296"/>
        <end position="324"/>
    </location>
</feature>
<dbReference type="Pfam" id="PF01554">
    <property type="entry name" value="MatE"/>
    <property type="match status" value="2"/>
</dbReference>
<dbReference type="PANTHER" id="PTHR43298">
    <property type="entry name" value="MULTIDRUG RESISTANCE PROTEIN NORM-RELATED"/>
    <property type="match status" value="1"/>
</dbReference>
<keyword evidence="7" id="KW-0406">Ion transport</keyword>
<dbReference type="GO" id="GO:0015297">
    <property type="term" value="F:antiporter activity"/>
    <property type="evidence" value="ECO:0007669"/>
    <property type="project" value="UniProtKB-KW"/>
</dbReference>
<evidence type="ECO:0000256" key="7">
    <source>
        <dbReference type="ARBA" id="ARBA00023065"/>
    </source>
</evidence>
<feature type="transmembrane region" description="Helical" evidence="10">
    <location>
        <begin position="260"/>
        <end position="284"/>
    </location>
</feature>
<feature type="transmembrane region" description="Helical" evidence="10">
    <location>
        <begin position="345"/>
        <end position="369"/>
    </location>
</feature>
<dbReference type="GO" id="GO:0042910">
    <property type="term" value="F:xenobiotic transmembrane transporter activity"/>
    <property type="evidence" value="ECO:0007669"/>
    <property type="project" value="InterPro"/>
</dbReference>
<feature type="transmembrane region" description="Helical" evidence="10">
    <location>
        <begin position="112"/>
        <end position="136"/>
    </location>
</feature>
<dbReference type="GO" id="GO:0005886">
    <property type="term" value="C:plasma membrane"/>
    <property type="evidence" value="ECO:0007669"/>
    <property type="project" value="UniProtKB-SubCell"/>
</dbReference>
<keyword evidence="8 10" id="KW-0472">Membrane</keyword>
<evidence type="ECO:0000256" key="2">
    <source>
        <dbReference type="ARBA" id="ARBA00022448"/>
    </source>
</evidence>
<feature type="transmembrane region" description="Helical" evidence="10">
    <location>
        <begin position="221"/>
        <end position="240"/>
    </location>
</feature>
<keyword evidence="2" id="KW-0813">Transport</keyword>
<keyword evidence="6 10" id="KW-1133">Transmembrane helix</keyword>
<organism evidence="11 12">
    <name type="scientific">Chitinophaga eiseniae</name>
    <dbReference type="NCBI Taxonomy" id="634771"/>
    <lineage>
        <taxon>Bacteria</taxon>
        <taxon>Pseudomonadati</taxon>
        <taxon>Bacteroidota</taxon>
        <taxon>Chitinophagia</taxon>
        <taxon>Chitinophagales</taxon>
        <taxon>Chitinophagaceae</taxon>
        <taxon>Chitinophaga</taxon>
    </lineage>
</organism>
<dbReference type="STRING" id="634771.SAMN04488128_102969"/>
<evidence type="ECO:0000256" key="8">
    <source>
        <dbReference type="ARBA" id="ARBA00023136"/>
    </source>
</evidence>
<dbReference type="PANTHER" id="PTHR43298:SF2">
    <property type="entry name" value="FMN_FAD EXPORTER YEEO-RELATED"/>
    <property type="match status" value="1"/>
</dbReference>
<keyword evidence="4" id="KW-1003">Cell membrane</keyword>
<dbReference type="OrthoDB" id="9776324at2"/>
<dbReference type="EMBL" id="FUWZ01000002">
    <property type="protein sequence ID" value="SKA12756.1"/>
    <property type="molecule type" value="Genomic_DNA"/>
</dbReference>
<dbReference type="AlphaFoldDB" id="A0A1T4RAD4"/>
<dbReference type="InterPro" id="IPR048279">
    <property type="entry name" value="MdtK-like"/>
</dbReference>
<protein>
    <recommendedName>
        <fullName evidence="9">Multidrug-efflux transporter</fullName>
    </recommendedName>
</protein>
<evidence type="ECO:0000256" key="3">
    <source>
        <dbReference type="ARBA" id="ARBA00022449"/>
    </source>
</evidence>
<evidence type="ECO:0000256" key="10">
    <source>
        <dbReference type="SAM" id="Phobius"/>
    </source>
</evidence>
<dbReference type="PIRSF" id="PIRSF006603">
    <property type="entry name" value="DinF"/>
    <property type="match status" value="1"/>
</dbReference>
<feature type="transmembrane region" description="Helical" evidence="10">
    <location>
        <begin position="37"/>
        <end position="62"/>
    </location>
</feature>
<evidence type="ECO:0000256" key="1">
    <source>
        <dbReference type="ARBA" id="ARBA00004651"/>
    </source>
</evidence>
<dbReference type="Proteomes" id="UP000190367">
    <property type="component" value="Unassembled WGS sequence"/>
</dbReference>
<keyword evidence="12" id="KW-1185">Reference proteome</keyword>
<sequence>MPFFKRAQLRLVQFFELFRVAVAGTEKEFTTGSINRAIFLLAIPMVLEMAMESLFAVVDIFFVSHLGVNAITTVGLTESVLTLVYTCAMGLSMAATAVVARRTGEKNPEEAAHAAMQALYVALVLSVVISIVGFVFSRDILLLMGASAEVADYGVGYTKILLTGNLVIVLLFLINGIFRGAGDAALAMRSLWLANGLNIILCPLLINGWGPVSAMGLKGAALATFIGRGMGVCYQVYHLVRGKDLIRITRQHLSPAWDTIVSVLKLAAGSTAQMLIASASWIFLVRIISHFGKDAVAGYTIAIRVVIFTILPAWGMANAAAALVGQNLGAQQPDRAEKSVWRAAFLNMIFLGIVGVVFLAGAPAIIRLFTHEADVITYGVQCLRLMSLGYVFYAYGMVITQSFNGAGDTRTPTFINLVALWMFQVPLAYTLSIWLHWGPQGVFWAIAIAESAMAVAGVLLFRRGTWKTVKI</sequence>
<keyword evidence="3" id="KW-0050">Antiport</keyword>
<evidence type="ECO:0000256" key="6">
    <source>
        <dbReference type="ARBA" id="ARBA00022989"/>
    </source>
</evidence>
<comment type="subcellular location">
    <subcellularLocation>
        <location evidence="1">Cell membrane</location>
        <topology evidence="1">Multi-pass membrane protein</topology>
    </subcellularLocation>
</comment>